<accession>A0A1Y2BKN5</accession>
<keyword evidence="1" id="KW-0472">Membrane</keyword>
<reference evidence="3 4" key="1">
    <citation type="submission" date="2016-07" db="EMBL/GenBank/DDBJ databases">
        <title>Pervasive Adenine N6-methylation of Active Genes in Fungi.</title>
        <authorList>
            <consortium name="DOE Joint Genome Institute"/>
            <person name="Mondo S.J."/>
            <person name="Dannebaum R.O."/>
            <person name="Kuo R.C."/>
            <person name="Labutti K."/>
            <person name="Haridas S."/>
            <person name="Kuo A."/>
            <person name="Salamov A."/>
            <person name="Ahrendt S.R."/>
            <person name="Lipzen A."/>
            <person name="Sullivan W."/>
            <person name="Andreopoulos W.B."/>
            <person name="Clum A."/>
            <person name="Lindquist E."/>
            <person name="Daum C."/>
            <person name="Ramamoorthy G.K."/>
            <person name="Gryganskyi A."/>
            <person name="Culley D."/>
            <person name="Magnuson J.K."/>
            <person name="James T.Y."/>
            <person name="O'Malley M.A."/>
            <person name="Stajich J.E."/>
            <person name="Spatafora J.W."/>
            <person name="Visel A."/>
            <person name="Grigoriev I.V."/>
        </authorList>
    </citation>
    <scope>NUCLEOTIDE SEQUENCE [LARGE SCALE GENOMIC DNA]</scope>
    <source>
        <strain evidence="3 4">68-887.2</strain>
    </source>
</reference>
<dbReference type="PANTHER" id="PTHR40629:SF1">
    <property type="entry name" value="PRO41 PROTEIN"/>
    <property type="match status" value="1"/>
</dbReference>
<proteinExistence type="predicted"/>
<dbReference type="InterPro" id="IPR056144">
    <property type="entry name" value="DUF7727"/>
</dbReference>
<feature type="transmembrane region" description="Helical" evidence="1">
    <location>
        <begin position="12"/>
        <end position="32"/>
    </location>
</feature>
<feature type="transmembrane region" description="Helical" evidence="1">
    <location>
        <begin position="117"/>
        <end position="138"/>
    </location>
</feature>
<feature type="transmembrane region" description="Helical" evidence="1">
    <location>
        <begin position="52"/>
        <end position="73"/>
    </location>
</feature>
<feature type="domain" description="DUF7727" evidence="2">
    <location>
        <begin position="1"/>
        <end position="135"/>
    </location>
</feature>
<gene>
    <name evidence="3" type="ORF">BCR39DRAFT_585621</name>
</gene>
<sequence>MGKFIWSDWGRLLALSAAGSSIWAFIFRKFFWDMIGGTLGTEGIIPGNNTKALVLITVKVPLLQIFTLLLGLLAATLDAPLPWLYGTAIHRSMMLRVILYFLTGFVGIMVYQTVECAVYFVIVSAVYLKAMLAGETIAGKTAVHSSKA</sequence>
<evidence type="ECO:0000256" key="1">
    <source>
        <dbReference type="SAM" id="Phobius"/>
    </source>
</evidence>
<keyword evidence="1" id="KW-0812">Transmembrane</keyword>
<comment type="caution">
    <text evidence="3">The sequence shown here is derived from an EMBL/GenBank/DDBJ whole genome shotgun (WGS) entry which is preliminary data.</text>
</comment>
<evidence type="ECO:0000313" key="3">
    <source>
        <dbReference type="EMBL" id="ORY34655.1"/>
    </source>
</evidence>
<evidence type="ECO:0000259" key="2">
    <source>
        <dbReference type="Pfam" id="PF24853"/>
    </source>
</evidence>
<evidence type="ECO:0000313" key="4">
    <source>
        <dbReference type="Proteomes" id="UP000193986"/>
    </source>
</evidence>
<dbReference type="EMBL" id="MCFC01000002">
    <property type="protein sequence ID" value="ORY34655.1"/>
    <property type="molecule type" value="Genomic_DNA"/>
</dbReference>
<protein>
    <recommendedName>
        <fullName evidence="2">DUF7727 domain-containing protein</fullName>
    </recommendedName>
</protein>
<dbReference type="Proteomes" id="UP000193986">
    <property type="component" value="Unassembled WGS sequence"/>
</dbReference>
<feature type="transmembrane region" description="Helical" evidence="1">
    <location>
        <begin position="93"/>
        <end position="111"/>
    </location>
</feature>
<dbReference type="Pfam" id="PF24853">
    <property type="entry name" value="DUF7727"/>
    <property type="match status" value="1"/>
</dbReference>
<keyword evidence="4" id="KW-1185">Reference proteome</keyword>
<keyword evidence="1" id="KW-1133">Transmembrane helix</keyword>
<organism evidence="3 4">
    <name type="scientific">Naematelia encephala</name>
    <dbReference type="NCBI Taxonomy" id="71784"/>
    <lineage>
        <taxon>Eukaryota</taxon>
        <taxon>Fungi</taxon>
        <taxon>Dikarya</taxon>
        <taxon>Basidiomycota</taxon>
        <taxon>Agaricomycotina</taxon>
        <taxon>Tremellomycetes</taxon>
        <taxon>Tremellales</taxon>
        <taxon>Naemateliaceae</taxon>
        <taxon>Naematelia</taxon>
    </lineage>
</organism>
<dbReference type="OrthoDB" id="2110422at2759"/>
<dbReference type="AlphaFoldDB" id="A0A1Y2BKN5"/>
<dbReference type="PANTHER" id="PTHR40629">
    <property type="entry name" value="PRO41 PROTEIN"/>
    <property type="match status" value="1"/>
</dbReference>
<dbReference type="InParanoid" id="A0A1Y2BKN5"/>
<name>A0A1Y2BKN5_9TREE</name>